<keyword evidence="3" id="KW-1185">Reference proteome</keyword>
<feature type="signal peptide" evidence="1">
    <location>
        <begin position="1"/>
        <end position="21"/>
    </location>
</feature>
<evidence type="ECO:0000313" key="3">
    <source>
        <dbReference type="Proteomes" id="UP000317557"/>
    </source>
</evidence>
<gene>
    <name evidence="2" type="ORF">SAMN06265219_1014</name>
</gene>
<evidence type="ECO:0008006" key="4">
    <source>
        <dbReference type="Google" id="ProtNLM"/>
    </source>
</evidence>
<feature type="chain" id="PRO_5022057533" description="LPP20 lipoprotein" evidence="1">
    <location>
        <begin position="22"/>
        <end position="180"/>
    </location>
</feature>
<dbReference type="OrthoDB" id="9919154at2"/>
<evidence type="ECO:0000256" key="1">
    <source>
        <dbReference type="SAM" id="SignalP"/>
    </source>
</evidence>
<dbReference type="PROSITE" id="PS51257">
    <property type="entry name" value="PROKAR_LIPOPROTEIN"/>
    <property type="match status" value="1"/>
</dbReference>
<keyword evidence="1" id="KW-0732">Signal</keyword>
<dbReference type="Proteomes" id="UP000317557">
    <property type="component" value="Unassembled WGS sequence"/>
</dbReference>
<reference evidence="2 3" key="1">
    <citation type="submission" date="2017-05" db="EMBL/GenBank/DDBJ databases">
        <authorList>
            <person name="Varghese N."/>
            <person name="Submissions S."/>
        </authorList>
    </citation>
    <scope>NUCLEOTIDE SEQUENCE [LARGE SCALE GENOMIC DNA]</scope>
    <source>
        <strain evidence="2 3">DSM 21985</strain>
    </source>
</reference>
<evidence type="ECO:0000313" key="2">
    <source>
        <dbReference type="EMBL" id="SMO31810.1"/>
    </source>
</evidence>
<organism evidence="2 3">
    <name type="scientific">Gracilimonas mengyeensis</name>
    <dbReference type="NCBI Taxonomy" id="1302730"/>
    <lineage>
        <taxon>Bacteria</taxon>
        <taxon>Pseudomonadati</taxon>
        <taxon>Balneolota</taxon>
        <taxon>Balneolia</taxon>
        <taxon>Balneolales</taxon>
        <taxon>Balneolaceae</taxon>
        <taxon>Gracilimonas</taxon>
    </lineage>
</organism>
<accession>A0A521AAQ8</accession>
<sequence>MPRFFVYLCVSLALLFTACSASETTVSEQELETTVPAKYPAWFNSNGVQSDSLSFHVYSTAVAADSLRAIRNAQRTARTQLESHISDAVEEVRSELEENGNSQAASTSYILMLNEAVDAVDTAAEEDKIDVWTTDQHFRAFVQISLSKAGFTEILKNHFEEGSGDWAAFSGTSAYSEELQ</sequence>
<protein>
    <recommendedName>
        <fullName evidence="4">LPP20 lipoprotein</fullName>
    </recommendedName>
</protein>
<dbReference type="AlphaFoldDB" id="A0A521AAQ8"/>
<dbReference type="RefSeq" id="WP_142452543.1">
    <property type="nucleotide sequence ID" value="NZ_FXTP01000001.1"/>
</dbReference>
<name>A0A521AAQ8_9BACT</name>
<proteinExistence type="predicted"/>
<dbReference type="EMBL" id="FXTP01000001">
    <property type="protein sequence ID" value="SMO31810.1"/>
    <property type="molecule type" value="Genomic_DNA"/>
</dbReference>